<evidence type="ECO:0000256" key="7">
    <source>
        <dbReference type="ARBA" id="ARBA00022741"/>
    </source>
</evidence>
<sequence>MASKSKTEKDAPISGVGMPEQSLSVVNIPATKDTDNKSDQDGDNGSAYIRIFRYGGRLEYTLQVIAAVAAVASGAGIALQNLIFGEFVTVITDFVSSNSERDKFMADVAQLALYFLYLGIARFVLSYVYNFLLTFSAYRIVRNIRHEYLKAALSQDIAYFDLGEGGSIAAQATSNGRLIQGGISEKLGLTFQGLAAFVTAFIVAFVTHWKLTLITLCIAPATISVMAVVGFLEAGYETKILEVHAQGNAFAEGVLASAQTVHAFGMRERLVAKFDEYLCQADRWGKKISPLLGLLFSAEYTIIYMGFGLAFWQGVRMLARGEIDSPGDIFTVIMSVVIGSLQITMLAPYSIEFTRATTAASQLFKLIDRKSEIDPFDQEGDKPLDIAGLVELESVTFSYPTRPGITVLDNFSLTVPAGKVTALVGPSGSGKSTIVGLIERWYNPSSGTIKLDGRPIDKLNLGWLRRNVRLVQQEPVLFQGSVFDNIAYGLVGTPWEHASKAEQMVHVQEAAKIAFAHDFIMDLPQGYDTDIGQRGSLLSGGQKQRIAIARSIVSHPKVLLLDEATSALDPHAEGVVQQALDRASEGRTTIVIAHKLATIRKAHNIVVMSKGRIVEQGTHEELIARDGTYARLVRIQDLSVKSSGGESTSDSDQDEEGTGDGGAQTVEMTKTLTRYATEDRAHMEAQRDRDDFKNYKPLGLLAVIARLVRETPELAWWYLVVLVSCVVGAAFFPAQAVLLSRVMDVFTLEGDAMVNRGNFFALMFVIMAAAALVCYFTMGWAVSTIAQTLSHKLRRQSFNNILRQDLQFFDRPENTTGALVSRIDSYPQSVFELMGVNVGLILIAIFNVAACSILGIAYSWKLGLAVVFGGLPPMLAAGWLKIRLDMKLDSNISKRNSGSASIASEAITAIRTVSSLAIEGHVLDRYTTELNHAVNGSVKPLAGVMICFAFTQAIEYWFMALGFWYGCRLIALNQITLYKFFVAFMGITKGKNGANYIFWLSELQPTIRETEENRDKEPKSGGPIELDNVRFSYPTRPDSVVLRGIQKGQFVAVVGASGCGKSTIVSLLERFYDPSTGEIHIDGDVLSELNPRHYRRIVSLVQQEPTLFQGSIRENIALGVDDHGLVDVSVPDSQIEAALRAANAWDFVSSLPDGLSTAAGPNGTQLSGGQRQRIAIARALARNPEILLLDEATSALDTESEKIVQSALAEAAKKGDRITVAVAHRLSTIKNADVICVFYGGKIVEKGTHEELIALNGLYRKMCEAQNLD</sequence>
<feature type="transmembrane region" description="Helical" evidence="13">
    <location>
        <begin position="716"/>
        <end position="739"/>
    </location>
</feature>
<dbReference type="OrthoDB" id="6500128at2759"/>
<dbReference type="STRING" id="759272.G0SG01"/>
<evidence type="ECO:0000256" key="10">
    <source>
        <dbReference type="ARBA" id="ARBA00023136"/>
    </source>
</evidence>
<dbReference type="CDD" id="cd18578">
    <property type="entry name" value="ABC_6TM_Pgp_ABCB1_D2_like"/>
    <property type="match status" value="1"/>
</dbReference>
<evidence type="ECO:0000256" key="11">
    <source>
        <dbReference type="ARBA" id="ARBA00023180"/>
    </source>
</evidence>
<protein>
    <submittedName>
        <fullName evidence="16">Uncharacterized protein</fullName>
    </submittedName>
</protein>
<evidence type="ECO:0000256" key="13">
    <source>
        <dbReference type="SAM" id="Phobius"/>
    </source>
</evidence>
<comment type="similarity">
    <text evidence="3">Belongs to the ABC transporter superfamily. ABCB family. Multidrug resistance exporter (TC 3.A.1.201) subfamily.</text>
</comment>
<feature type="transmembrane region" description="Helical" evidence="13">
    <location>
        <begin position="213"/>
        <end position="232"/>
    </location>
</feature>
<dbReference type="GO" id="GO:0012505">
    <property type="term" value="C:endomembrane system"/>
    <property type="evidence" value="ECO:0007669"/>
    <property type="project" value="UniProtKB-SubCell"/>
</dbReference>
<feature type="compositionally biased region" description="Basic and acidic residues" evidence="12">
    <location>
        <begin position="1"/>
        <end position="11"/>
    </location>
</feature>
<keyword evidence="5 13" id="KW-0812">Transmembrane</keyword>
<evidence type="ECO:0000259" key="14">
    <source>
        <dbReference type="PROSITE" id="PS50893"/>
    </source>
</evidence>
<organism evidence="17">
    <name type="scientific">Chaetomium thermophilum (strain DSM 1495 / CBS 144.50 / IMI 039719)</name>
    <name type="common">Thermochaetoides thermophila</name>
    <dbReference type="NCBI Taxonomy" id="759272"/>
    <lineage>
        <taxon>Eukaryota</taxon>
        <taxon>Fungi</taxon>
        <taxon>Dikarya</taxon>
        <taxon>Ascomycota</taxon>
        <taxon>Pezizomycotina</taxon>
        <taxon>Sordariomycetes</taxon>
        <taxon>Sordariomycetidae</taxon>
        <taxon>Sordariales</taxon>
        <taxon>Chaetomiaceae</taxon>
        <taxon>Thermochaetoides</taxon>
    </lineage>
</organism>
<dbReference type="Proteomes" id="UP000008066">
    <property type="component" value="Unassembled WGS sequence"/>
</dbReference>
<feature type="region of interest" description="Disordered" evidence="12">
    <location>
        <begin position="640"/>
        <end position="667"/>
    </location>
</feature>
<feature type="domain" description="ABC transporter" evidence="14">
    <location>
        <begin position="1024"/>
        <end position="1265"/>
    </location>
</feature>
<evidence type="ECO:0000256" key="2">
    <source>
        <dbReference type="ARBA" id="ARBA00004308"/>
    </source>
</evidence>
<dbReference type="Gene3D" id="1.20.1560.10">
    <property type="entry name" value="ABC transporter type 1, transmembrane domain"/>
    <property type="match status" value="2"/>
</dbReference>
<dbReference type="InterPro" id="IPR036640">
    <property type="entry name" value="ABC1_TM_sf"/>
</dbReference>
<dbReference type="PANTHER" id="PTHR43394">
    <property type="entry name" value="ATP-DEPENDENT PERMEASE MDL1, MITOCHONDRIAL"/>
    <property type="match status" value="1"/>
</dbReference>
<dbReference type="AlphaFoldDB" id="G0SG01"/>
<dbReference type="GO" id="GO:0005743">
    <property type="term" value="C:mitochondrial inner membrane"/>
    <property type="evidence" value="ECO:0007669"/>
    <property type="project" value="TreeGrafter"/>
</dbReference>
<evidence type="ECO:0000259" key="15">
    <source>
        <dbReference type="PROSITE" id="PS50929"/>
    </source>
</evidence>
<dbReference type="InterPro" id="IPR003439">
    <property type="entry name" value="ABC_transporter-like_ATP-bd"/>
</dbReference>
<dbReference type="FunFam" id="3.40.50.300:FF:000913">
    <property type="entry name" value="ABC multidrug transporter SitT"/>
    <property type="match status" value="1"/>
</dbReference>
<proteinExistence type="inferred from homology"/>
<dbReference type="CDD" id="cd18577">
    <property type="entry name" value="ABC_6TM_Pgp_ABCB1_D1_like"/>
    <property type="match status" value="1"/>
</dbReference>
<accession>G0SG01</accession>
<dbReference type="OMA" id="NYDNHKQ"/>
<dbReference type="RefSeq" id="XP_006697534.1">
    <property type="nucleotide sequence ID" value="XM_006697471.1"/>
</dbReference>
<dbReference type="GO" id="GO:0090374">
    <property type="term" value="P:oligopeptide export from mitochondrion"/>
    <property type="evidence" value="ECO:0007669"/>
    <property type="project" value="TreeGrafter"/>
</dbReference>
<evidence type="ECO:0000313" key="16">
    <source>
        <dbReference type="EMBL" id="EGS17916.1"/>
    </source>
</evidence>
<evidence type="ECO:0000313" key="17">
    <source>
        <dbReference type="Proteomes" id="UP000008066"/>
    </source>
</evidence>
<dbReference type="InterPro" id="IPR003593">
    <property type="entry name" value="AAA+_ATPase"/>
</dbReference>
<feature type="transmembrane region" description="Helical" evidence="13">
    <location>
        <begin position="111"/>
        <end position="135"/>
    </location>
</feature>
<evidence type="ECO:0000256" key="8">
    <source>
        <dbReference type="ARBA" id="ARBA00022840"/>
    </source>
</evidence>
<feature type="transmembrane region" description="Helical" evidence="13">
    <location>
        <begin position="332"/>
        <end position="351"/>
    </location>
</feature>
<dbReference type="Pfam" id="PF00005">
    <property type="entry name" value="ABC_tran"/>
    <property type="match status" value="2"/>
</dbReference>
<keyword evidence="4" id="KW-0813">Transport</keyword>
<feature type="domain" description="ABC transporter" evidence="14">
    <location>
        <begin position="390"/>
        <end position="635"/>
    </location>
</feature>
<keyword evidence="7" id="KW-0547">Nucleotide-binding</keyword>
<dbReference type="InterPro" id="IPR027417">
    <property type="entry name" value="P-loop_NTPase"/>
</dbReference>
<evidence type="ECO:0000256" key="5">
    <source>
        <dbReference type="ARBA" id="ARBA00022692"/>
    </source>
</evidence>
<reference evidence="16 17" key="1">
    <citation type="journal article" date="2011" name="Cell">
        <title>Insight into structure and assembly of the nuclear pore complex by utilizing the genome of a eukaryotic thermophile.</title>
        <authorList>
            <person name="Amlacher S."/>
            <person name="Sarges P."/>
            <person name="Flemming D."/>
            <person name="van Noort V."/>
            <person name="Kunze R."/>
            <person name="Devos D.P."/>
            <person name="Arumugam M."/>
            <person name="Bork P."/>
            <person name="Hurt E."/>
        </authorList>
    </citation>
    <scope>NUCLEOTIDE SEQUENCE [LARGE SCALE GENOMIC DNA]</scope>
    <source>
        <strain evidence="17">DSM 1495 / CBS 144.50 / IMI 039719</strain>
    </source>
</reference>
<gene>
    <name evidence="16" type="ORF">CTHT_0072760</name>
</gene>
<name>G0SG01_CHATD</name>
<dbReference type="PROSITE" id="PS00211">
    <property type="entry name" value="ABC_TRANSPORTER_1"/>
    <property type="match status" value="2"/>
</dbReference>
<dbReference type="KEGG" id="cthr:CTHT_0072760"/>
<keyword evidence="8" id="KW-0067">ATP-binding</keyword>
<feature type="transmembrane region" description="Helical" evidence="13">
    <location>
        <begin position="187"/>
        <end position="207"/>
    </location>
</feature>
<dbReference type="FunFam" id="1.20.1560.10:FF:000057">
    <property type="entry name" value="ABC multidrug transporter SitT"/>
    <property type="match status" value="2"/>
</dbReference>
<dbReference type="SUPFAM" id="SSF90123">
    <property type="entry name" value="ABC transporter transmembrane region"/>
    <property type="match status" value="2"/>
</dbReference>
<evidence type="ECO:0000256" key="9">
    <source>
        <dbReference type="ARBA" id="ARBA00022989"/>
    </source>
</evidence>
<dbReference type="GO" id="GO:0016887">
    <property type="term" value="F:ATP hydrolysis activity"/>
    <property type="evidence" value="ECO:0007669"/>
    <property type="project" value="InterPro"/>
</dbReference>
<dbReference type="Pfam" id="PF00664">
    <property type="entry name" value="ABC_membrane"/>
    <property type="match status" value="2"/>
</dbReference>
<feature type="transmembrane region" description="Helical" evidence="13">
    <location>
        <begin position="830"/>
        <end position="856"/>
    </location>
</feature>
<evidence type="ECO:0000256" key="4">
    <source>
        <dbReference type="ARBA" id="ARBA00022448"/>
    </source>
</evidence>
<feature type="domain" description="ABC transmembrane type-1" evidence="15">
    <location>
        <begin position="719"/>
        <end position="985"/>
    </location>
</feature>
<keyword evidence="6" id="KW-0677">Repeat</keyword>
<dbReference type="InterPro" id="IPR011527">
    <property type="entry name" value="ABC1_TM_dom"/>
</dbReference>
<evidence type="ECO:0000256" key="3">
    <source>
        <dbReference type="ARBA" id="ARBA00007577"/>
    </source>
</evidence>
<dbReference type="Gene3D" id="3.40.50.300">
    <property type="entry name" value="P-loop containing nucleotide triphosphate hydrolases"/>
    <property type="match status" value="2"/>
</dbReference>
<keyword evidence="9 13" id="KW-1133">Transmembrane helix</keyword>
<evidence type="ECO:0000256" key="12">
    <source>
        <dbReference type="SAM" id="MobiDB-lite"/>
    </source>
</evidence>
<dbReference type="CDD" id="cd03249">
    <property type="entry name" value="ABC_MTABC3_MDL1_MDL2"/>
    <property type="match status" value="2"/>
</dbReference>
<evidence type="ECO:0000256" key="1">
    <source>
        <dbReference type="ARBA" id="ARBA00004141"/>
    </source>
</evidence>
<keyword evidence="10 13" id="KW-0472">Membrane</keyword>
<evidence type="ECO:0000256" key="6">
    <source>
        <dbReference type="ARBA" id="ARBA00022737"/>
    </source>
</evidence>
<keyword evidence="17" id="KW-1185">Reference proteome</keyword>
<feature type="transmembrane region" description="Helical" evidence="13">
    <location>
        <begin position="291"/>
        <end position="312"/>
    </location>
</feature>
<dbReference type="SUPFAM" id="SSF52540">
    <property type="entry name" value="P-loop containing nucleoside triphosphate hydrolases"/>
    <property type="match status" value="2"/>
</dbReference>
<feature type="transmembrane region" description="Helical" evidence="13">
    <location>
        <begin position="862"/>
        <end position="880"/>
    </location>
</feature>
<feature type="domain" description="ABC transmembrane type-1" evidence="15">
    <location>
        <begin position="64"/>
        <end position="355"/>
    </location>
</feature>
<feature type="region of interest" description="Disordered" evidence="12">
    <location>
        <begin position="1"/>
        <end position="23"/>
    </location>
</feature>
<dbReference type="eggNOG" id="KOG0055">
    <property type="taxonomic scope" value="Eukaryota"/>
</dbReference>
<dbReference type="GeneID" id="18261314"/>
<feature type="compositionally biased region" description="Acidic residues" evidence="12">
    <location>
        <begin position="649"/>
        <end position="658"/>
    </location>
</feature>
<dbReference type="InterPro" id="IPR039421">
    <property type="entry name" value="Type_1_exporter"/>
</dbReference>
<dbReference type="PROSITE" id="PS50929">
    <property type="entry name" value="ABC_TM1F"/>
    <property type="match status" value="2"/>
</dbReference>
<dbReference type="EMBL" id="GL988047">
    <property type="protein sequence ID" value="EGS17916.1"/>
    <property type="molecule type" value="Genomic_DNA"/>
</dbReference>
<comment type="subcellular location">
    <subcellularLocation>
        <location evidence="2">Endomembrane system</location>
    </subcellularLocation>
    <subcellularLocation>
        <location evidence="1">Membrane</location>
        <topology evidence="1">Multi-pass membrane protein</topology>
    </subcellularLocation>
</comment>
<dbReference type="GO" id="GO:0005524">
    <property type="term" value="F:ATP binding"/>
    <property type="evidence" value="ECO:0007669"/>
    <property type="project" value="UniProtKB-KW"/>
</dbReference>
<dbReference type="HOGENOM" id="CLU_000604_17_8_1"/>
<dbReference type="InterPro" id="IPR017871">
    <property type="entry name" value="ABC_transporter-like_CS"/>
</dbReference>
<dbReference type="PANTHER" id="PTHR43394:SF1">
    <property type="entry name" value="ATP-BINDING CASSETTE SUB-FAMILY B MEMBER 10, MITOCHONDRIAL"/>
    <property type="match status" value="1"/>
</dbReference>
<feature type="transmembrane region" description="Helical" evidence="13">
    <location>
        <begin position="759"/>
        <end position="786"/>
    </location>
</feature>
<keyword evidence="11" id="KW-0325">Glycoprotein</keyword>
<dbReference type="FunFam" id="3.40.50.300:FF:001530">
    <property type="entry name" value="ABC multidrug transporter (Eurofung)"/>
    <property type="match status" value="1"/>
</dbReference>
<dbReference type="GO" id="GO:0015421">
    <property type="term" value="F:ABC-type oligopeptide transporter activity"/>
    <property type="evidence" value="ECO:0007669"/>
    <property type="project" value="TreeGrafter"/>
</dbReference>
<dbReference type="SMART" id="SM00382">
    <property type="entry name" value="AAA"/>
    <property type="match status" value="2"/>
</dbReference>
<feature type="transmembrane region" description="Helical" evidence="13">
    <location>
        <begin position="60"/>
        <end position="79"/>
    </location>
</feature>
<dbReference type="PROSITE" id="PS50893">
    <property type="entry name" value="ABC_TRANSPORTER_2"/>
    <property type="match status" value="2"/>
</dbReference>